<organism evidence="3 4">
    <name type="scientific">Mucilaginibacter gracilis</name>
    <dbReference type="NCBI Taxonomy" id="423350"/>
    <lineage>
        <taxon>Bacteria</taxon>
        <taxon>Pseudomonadati</taxon>
        <taxon>Bacteroidota</taxon>
        <taxon>Sphingobacteriia</taxon>
        <taxon>Sphingobacteriales</taxon>
        <taxon>Sphingobacteriaceae</taxon>
        <taxon>Mucilaginibacter</taxon>
    </lineage>
</organism>
<name>A0A495IUU7_9SPHI</name>
<feature type="transmembrane region" description="Helical" evidence="2">
    <location>
        <begin position="62"/>
        <end position="84"/>
    </location>
</feature>
<keyword evidence="4" id="KW-1185">Reference proteome</keyword>
<reference evidence="3 4" key="1">
    <citation type="submission" date="2018-10" db="EMBL/GenBank/DDBJ databases">
        <title>Genomic Encyclopedia of Archaeal and Bacterial Type Strains, Phase II (KMG-II): from individual species to whole genera.</title>
        <authorList>
            <person name="Goeker M."/>
        </authorList>
    </citation>
    <scope>NUCLEOTIDE SEQUENCE [LARGE SCALE GENOMIC DNA]</scope>
    <source>
        <strain evidence="3 4">DSM 18602</strain>
    </source>
</reference>
<keyword evidence="2" id="KW-0472">Membrane</keyword>
<dbReference type="RefSeq" id="WP_121196300.1">
    <property type="nucleotide sequence ID" value="NZ_RBKU01000001.1"/>
</dbReference>
<dbReference type="EMBL" id="RBKU01000001">
    <property type="protein sequence ID" value="RKR80526.1"/>
    <property type="molecule type" value="Genomic_DNA"/>
</dbReference>
<dbReference type="Proteomes" id="UP000268007">
    <property type="component" value="Unassembled WGS sequence"/>
</dbReference>
<keyword evidence="2" id="KW-1133">Transmembrane helix</keyword>
<proteinExistence type="predicted"/>
<evidence type="ECO:0000313" key="4">
    <source>
        <dbReference type="Proteomes" id="UP000268007"/>
    </source>
</evidence>
<feature type="compositionally biased region" description="Low complexity" evidence="1">
    <location>
        <begin position="139"/>
        <end position="153"/>
    </location>
</feature>
<feature type="compositionally biased region" description="Polar residues" evidence="1">
    <location>
        <begin position="260"/>
        <end position="280"/>
    </location>
</feature>
<sequence length="568" mass="62204">MKNSEWYKKLWREKLEELPLSKDTDQAWAGMKLILDQQLPVNPTTGNSAGGGKLAKPFISKVVSLLGFALPAAAIICTIAYFVAKPSHNKIKKEKEHVKGLIEHSTKNGLEKITPADSAYSISSDKKQDFPGKTSATDSNANNTELNNAKNSSQLLASTRGSSTIAPTNKNVYGSAKSHNYNNIPQLLTSTPQLSKTSRANNIASNNNSSHRTYYKTQASANMSNKPGLNMSNSSKKPGPDNKTISNDSNIGLKREALTTIEQNTNDVDPFNDKSSSAQSLAGKEKNSVSRTDNRTTGSSGTDSTVNSQNIYAFKEDLNKHFKKNKRVKDKSVKQDKPIKAKGVSIFNRLFSGGSLLGSNNSNGTQLDYGTGFNYGITAGYNTNNIANNFYFGAYASFDIINDHWYLSPEFLINTGRTVSGSYSHPSYFRPDSIPPFSINDSRKIYVLDIPFNLGYRLSKTISLKGGPVFSIPVKQTAILSKVGYAPVPLDTMQHTKAINAALAQTVLTPKFNLGVSVGIGIQIRRFNIEAKYQQSLTPYKVSSDLGSYKFNSHSFLFGIGFQLNKRR</sequence>
<feature type="region of interest" description="Disordered" evidence="1">
    <location>
        <begin position="220"/>
        <end position="306"/>
    </location>
</feature>
<feature type="region of interest" description="Disordered" evidence="1">
    <location>
        <begin position="120"/>
        <end position="171"/>
    </location>
</feature>
<evidence type="ECO:0000256" key="2">
    <source>
        <dbReference type="SAM" id="Phobius"/>
    </source>
</evidence>
<feature type="compositionally biased region" description="Polar residues" evidence="1">
    <location>
        <begin position="154"/>
        <end position="171"/>
    </location>
</feature>
<protein>
    <recommendedName>
        <fullName evidence="5">Outer membrane protein with beta-barrel domain</fullName>
    </recommendedName>
</protein>
<feature type="compositionally biased region" description="Polar residues" evidence="1">
    <location>
        <begin position="220"/>
        <end position="236"/>
    </location>
</feature>
<feature type="compositionally biased region" description="Basic and acidic residues" evidence="1">
    <location>
        <begin position="283"/>
        <end position="294"/>
    </location>
</feature>
<keyword evidence="2" id="KW-0812">Transmembrane</keyword>
<evidence type="ECO:0008006" key="5">
    <source>
        <dbReference type="Google" id="ProtNLM"/>
    </source>
</evidence>
<evidence type="ECO:0000313" key="3">
    <source>
        <dbReference type="EMBL" id="RKR80526.1"/>
    </source>
</evidence>
<dbReference type="AlphaFoldDB" id="A0A495IUU7"/>
<accession>A0A495IUU7</accession>
<feature type="compositionally biased region" description="Polar residues" evidence="1">
    <location>
        <begin position="295"/>
        <end position="306"/>
    </location>
</feature>
<comment type="caution">
    <text evidence="3">The sequence shown here is derived from an EMBL/GenBank/DDBJ whole genome shotgun (WGS) entry which is preliminary data.</text>
</comment>
<evidence type="ECO:0000256" key="1">
    <source>
        <dbReference type="SAM" id="MobiDB-lite"/>
    </source>
</evidence>
<gene>
    <name evidence="3" type="ORF">BDD43_0647</name>
</gene>
<dbReference type="OrthoDB" id="794435at2"/>